<dbReference type="PANTHER" id="PTHR23416:SF78">
    <property type="entry name" value="LIPOPOLYSACCHARIDE BIOSYNTHESIS O-ACETYL TRANSFERASE WBBJ-RELATED"/>
    <property type="match status" value="1"/>
</dbReference>
<evidence type="ECO:0000313" key="1">
    <source>
        <dbReference type="EMBL" id="CUQ13761.1"/>
    </source>
</evidence>
<reference evidence="1 2" key="1">
    <citation type="submission" date="2015-09" db="EMBL/GenBank/DDBJ databases">
        <authorList>
            <consortium name="Pathogen Informatics"/>
        </authorList>
    </citation>
    <scope>NUCLEOTIDE SEQUENCE [LARGE SCALE GENOMIC DNA]</scope>
    <source>
        <strain evidence="1 2">2789STDY5834908</strain>
    </source>
</reference>
<sequence length="162" mass="18138">MKLQNKIWHVGWIIKKFFYKLIYGNKIDIPQSVTFRSGFKVLLEENANIVIGERVFFNNGCSMTAMNRITIGKNSIFGENVKIYDHNHVFKKIPMAIAEQGFKIGTVSIGDNCWIGSNVILLKGANIGNNCVVAAGSIVDYDVPDNCILKRNGKIEKIVVDD</sequence>
<dbReference type="EC" id="2.3.1.79" evidence="1"/>
<dbReference type="Pfam" id="PF14602">
    <property type="entry name" value="Hexapep_2"/>
    <property type="match status" value="1"/>
</dbReference>
<dbReference type="EMBL" id="CZAU01000044">
    <property type="protein sequence ID" value="CUQ13761.1"/>
    <property type="molecule type" value="Genomic_DNA"/>
</dbReference>
<dbReference type="InterPro" id="IPR011004">
    <property type="entry name" value="Trimer_LpxA-like_sf"/>
</dbReference>
<dbReference type="SUPFAM" id="SSF51161">
    <property type="entry name" value="Trimeric LpxA-like enzymes"/>
    <property type="match status" value="1"/>
</dbReference>
<proteinExistence type="predicted"/>
<dbReference type="CDD" id="cd04647">
    <property type="entry name" value="LbH_MAT_like"/>
    <property type="match status" value="1"/>
</dbReference>
<dbReference type="Proteomes" id="UP000095564">
    <property type="component" value="Unassembled WGS sequence"/>
</dbReference>
<evidence type="ECO:0000313" key="2">
    <source>
        <dbReference type="Proteomes" id="UP000095564"/>
    </source>
</evidence>
<name>A0A174TZ84_ANAHA</name>
<dbReference type="OrthoDB" id="9801456at2"/>
<accession>A0A174TZ84</accession>
<protein>
    <submittedName>
        <fullName evidence="1">Maltose O-acetyltransferase</fullName>
        <ecNumber evidence="1">2.3.1.79</ecNumber>
    </submittedName>
</protein>
<dbReference type="InterPro" id="IPR001451">
    <property type="entry name" value="Hexapep"/>
</dbReference>
<keyword evidence="1" id="KW-0012">Acyltransferase</keyword>
<dbReference type="RefSeq" id="WP_070097658.1">
    <property type="nucleotide sequence ID" value="NZ_CZAU01000044.1"/>
</dbReference>
<organism evidence="1 2">
    <name type="scientific">Anaerostipes hadrus</name>
    <dbReference type="NCBI Taxonomy" id="649756"/>
    <lineage>
        <taxon>Bacteria</taxon>
        <taxon>Bacillati</taxon>
        <taxon>Bacillota</taxon>
        <taxon>Clostridia</taxon>
        <taxon>Lachnospirales</taxon>
        <taxon>Lachnospiraceae</taxon>
        <taxon>Anaerostipes</taxon>
    </lineage>
</organism>
<dbReference type="GO" id="GO:0008925">
    <property type="term" value="F:maltose O-acetyltransferase activity"/>
    <property type="evidence" value="ECO:0007669"/>
    <property type="project" value="UniProtKB-EC"/>
</dbReference>
<gene>
    <name evidence="1" type="primary">maa_3</name>
    <name evidence="1" type="ORF">ERS852520_03163</name>
</gene>
<dbReference type="Gene3D" id="2.160.10.10">
    <property type="entry name" value="Hexapeptide repeat proteins"/>
    <property type="match status" value="1"/>
</dbReference>
<keyword evidence="1" id="KW-0808">Transferase</keyword>
<dbReference type="AlphaFoldDB" id="A0A174TZ84"/>
<dbReference type="PANTHER" id="PTHR23416">
    <property type="entry name" value="SIALIC ACID SYNTHASE-RELATED"/>
    <property type="match status" value="1"/>
</dbReference>
<dbReference type="InterPro" id="IPR051159">
    <property type="entry name" value="Hexapeptide_acetyltransf"/>
</dbReference>